<gene>
    <name evidence="2" type="ORF">G3M58_70810</name>
</gene>
<reference evidence="2" key="1">
    <citation type="submission" date="2020-01" db="EMBL/GenBank/DDBJ databases">
        <title>Insect and environment-associated Actinomycetes.</title>
        <authorList>
            <person name="Currrie C."/>
            <person name="Chevrette M."/>
            <person name="Carlson C."/>
            <person name="Stubbendieck R."/>
            <person name="Wendt-Pienkowski E."/>
        </authorList>
    </citation>
    <scope>NUCLEOTIDE SEQUENCE</scope>
    <source>
        <strain evidence="2">SID7499</strain>
    </source>
</reference>
<dbReference type="InterPro" id="IPR012939">
    <property type="entry name" value="Glyco_hydro_92"/>
</dbReference>
<name>A0A6G3XLF9_9ACTN</name>
<dbReference type="EMBL" id="JAAGMN010007476">
    <property type="protein sequence ID" value="NEE18655.1"/>
    <property type="molecule type" value="Genomic_DNA"/>
</dbReference>
<keyword evidence="2" id="KW-0378">Hydrolase</keyword>
<protein>
    <submittedName>
        <fullName evidence="2">Glycoside hydrolase family 92 protein</fullName>
    </submittedName>
</protein>
<accession>A0A6G3XLF9</accession>
<feature type="non-terminal residue" evidence="2">
    <location>
        <position position="96"/>
    </location>
</feature>
<proteinExistence type="predicted"/>
<feature type="domain" description="Glycosyl hydrolase family 92" evidence="1">
    <location>
        <begin position="6"/>
        <end position="93"/>
    </location>
</feature>
<feature type="non-terminal residue" evidence="2">
    <location>
        <position position="1"/>
    </location>
</feature>
<organism evidence="2">
    <name type="scientific">Streptomyces sp. SID7499</name>
    <dbReference type="NCBI Taxonomy" id="2706086"/>
    <lineage>
        <taxon>Bacteria</taxon>
        <taxon>Bacillati</taxon>
        <taxon>Actinomycetota</taxon>
        <taxon>Actinomycetes</taxon>
        <taxon>Kitasatosporales</taxon>
        <taxon>Streptomycetaceae</taxon>
        <taxon>Streptomyces</taxon>
    </lineage>
</organism>
<dbReference type="PANTHER" id="PTHR12143">
    <property type="entry name" value="PEPTIDE N-GLYCANASE PNGASE -RELATED"/>
    <property type="match status" value="1"/>
</dbReference>
<dbReference type="GO" id="GO:0005829">
    <property type="term" value="C:cytosol"/>
    <property type="evidence" value="ECO:0007669"/>
    <property type="project" value="TreeGrafter"/>
</dbReference>
<dbReference type="Pfam" id="PF07971">
    <property type="entry name" value="Glyco_hydro_92"/>
    <property type="match status" value="1"/>
</dbReference>
<dbReference type="Gene3D" id="1.20.1610.10">
    <property type="entry name" value="alpha-1,2-mannosidases domains"/>
    <property type="match status" value="1"/>
</dbReference>
<evidence type="ECO:0000259" key="1">
    <source>
        <dbReference type="Pfam" id="PF07971"/>
    </source>
</evidence>
<dbReference type="InterPro" id="IPR050883">
    <property type="entry name" value="PNGase"/>
</dbReference>
<dbReference type="PANTHER" id="PTHR12143:SF43">
    <property type="entry name" value="PUTATIVE-RELATED"/>
    <property type="match status" value="1"/>
</dbReference>
<evidence type="ECO:0000313" key="2">
    <source>
        <dbReference type="EMBL" id="NEE18655.1"/>
    </source>
</evidence>
<dbReference type="AlphaFoldDB" id="A0A6G3XLF9"/>
<comment type="caution">
    <text evidence="2">The sequence shown here is derived from an EMBL/GenBank/DDBJ whole genome shotgun (WGS) entry which is preliminary data.</text>
</comment>
<sequence length="96" mass="10937">APPSSGVGRKGLETSVFKGYADTATHEGLSWSLEGYVNDYGIARMGQELYRKTKKARYKEESEYFMNRAQKYVKLFDDKAGFFQGKKPNGDWRLPS</sequence>
<dbReference type="GO" id="GO:0000224">
    <property type="term" value="F:peptide-N4-(N-acetyl-beta-glucosaminyl)asparagine amidase activity"/>
    <property type="evidence" value="ECO:0007669"/>
    <property type="project" value="TreeGrafter"/>
</dbReference>
<dbReference type="GO" id="GO:0006516">
    <property type="term" value="P:glycoprotein catabolic process"/>
    <property type="evidence" value="ECO:0007669"/>
    <property type="project" value="TreeGrafter"/>
</dbReference>